<dbReference type="Proteomes" id="UP000325315">
    <property type="component" value="Unassembled WGS sequence"/>
</dbReference>
<dbReference type="PANTHER" id="PTHR33710">
    <property type="entry name" value="BNAC02G09200D PROTEIN"/>
    <property type="match status" value="1"/>
</dbReference>
<dbReference type="AlphaFoldDB" id="A0A5B6VXV7"/>
<dbReference type="OrthoDB" id="1002282at2759"/>
<organism evidence="1 2">
    <name type="scientific">Gossypium australe</name>
    <dbReference type="NCBI Taxonomy" id="47621"/>
    <lineage>
        <taxon>Eukaryota</taxon>
        <taxon>Viridiplantae</taxon>
        <taxon>Streptophyta</taxon>
        <taxon>Embryophyta</taxon>
        <taxon>Tracheophyta</taxon>
        <taxon>Spermatophyta</taxon>
        <taxon>Magnoliopsida</taxon>
        <taxon>eudicotyledons</taxon>
        <taxon>Gunneridae</taxon>
        <taxon>Pentapetalae</taxon>
        <taxon>rosids</taxon>
        <taxon>malvids</taxon>
        <taxon>Malvales</taxon>
        <taxon>Malvaceae</taxon>
        <taxon>Malvoideae</taxon>
        <taxon>Gossypium</taxon>
    </lineage>
</organism>
<sequence length="248" mass="29138">MMARGTGENIGRELNKIVSADNLTIPIEVARMRISGCKADLLIAKLGFENSFRVEAMGFVGGIWLLWNDDIIVDILKALSNSGFQGLIYTWSKGNLSQRLDRALGNDLWLSFTPNYYVRNLYRLKSNHWPIFVSASTAKGGESEKPFRFLVSWQTHPKFRNVVAKPWRFYRSTQQIKDWNKTVFGNIFSRKRRVLRKLDRAQERLERCCLERLKQKEMEIYLEIEQVLHQEELLWFQKSRCELLWNGD</sequence>
<accession>A0A5B6VXV7</accession>
<evidence type="ECO:0000313" key="1">
    <source>
        <dbReference type="EMBL" id="KAA3474251.1"/>
    </source>
</evidence>
<protein>
    <submittedName>
        <fullName evidence="1">Putative Transposon TX1</fullName>
    </submittedName>
</protein>
<gene>
    <name evidence="1" type="ORF">EPI10_024556</name>
</gene>
<dbReference type="EMBL" id="SMMG02000005">
    <property type="protein sequence ID" value="KAA3474251.1"/>
    <property type="molecule type" value="Genomic_DNA"/>
</dbReference>
<evidence type="ECO:0000313" key="2">
    <source>
        <dbReference type="Proteomes" id="UP000325315"/>
    </source>
</evidence>
<keyword evidence="2" id="KW-1185">Reference proteome</keyword>
<dbReference type="PANTHER" id="PTHR33710:SF77">
    <property type="entry name" value="DNASE I-LIKE SUPERFAMILY PROTEIN"/>
    <property type="match status" value="1"/>
</dbReference>
<reference evidence="2" key="1">
    <citation type="journal article" date="2019" name="Plant Biotechnol. J.">
        <title>Genome sequencing of the Australian wild diploid species Gossypium australe highlights disease resistance and delayed gland morphogenesis.</title>
        <authorList>
            <person name="Cai Y."/>
            <person name="Cai X."/>
            <person name="Wang Q."/>
            <person name="Wang P."/>
            <person name="Zhang Y."/>
            <person name="Cai C."/>
            <person name="Xu Y."/>
            <person name="Wang K."/>
            <person name="Zhou Z."/>
            <person name="Wang C."/>
            <person name="Geng S."/>
            <person name="Li B."/>
            <person name="Dong Q."/>
            <person name="Hou Y."/>
            <person name="Wang H."/>
            <person name="Ai P."/>
            <person name="Liu Z."/>
            <person name="Yi F."/>
            <person name="Sun M."/>
            <person name="An G."/>
            <person name="Cheng J."/>
            <person name="Zhang Y."/>
            <person name="Shi Q."/>
            <person name="Xie Y."/>
            <person name="Shi X."/>
            <person name="Chang Y."/>
            <person name="Huang F."/>
            <person name="Chen Y."/>
            <person name="Hong S."/>
            <person name="Mi L."/>
            <person name="Sun Q."/>
            <person name="Zhang L."/>
            <person name="Zhou B."/>
            <person name="Peng R."/>
            <person name="Zhang X."/>
            <person name="Liu F."/>
        </authorList>
    </citation>
    <scope>NUCLEOTIDE SEQUENCE [LARGE SCALE GENOMIC DNA]</scope>
    <source>
        <strain evidence="2">cv. PA1801</strain>
    </source>
</reference>
<proteinExistence type="predicted"/>
<comment type="caution">
    <text evidence="1">The sequence shown here is derived from an EMBL/GenBank/DDBJ whole genome shotgun (WGS) entry which is preliminary data.</text>
</comment>
<name>A0A5B6VXV7_9ROSI</name>